<feature type="compositionally biased region" description="Basic and acidic residues" evidence="1">
    <location>
        <begin position="325"/>
        <end position="334"/>
    </location>
</feature>
<evidence type="ECO:0000313" key="6">
    <source>
        <dbReference type="Proteomes" id="UP000321621"/>
    </source>
</evidence>
<dbReference type="InterPro" id="IPR019861">
    <property type="entry name" value="PorP/SprF_Bacteroidetes"/>
</dbReference>
<evidence type="ECO:0000313" key="3">
    <source>
        <dbReference type="EMBL" id="RIV42009.1"/>
    </source>
</evidence>
<evidence type="ECO:0000256" key="1">
    <source>
        <dbReference type="SAM" id="MobiDB-lite"/>
    </source>
</evidence>
<sequence>MHRYLVFLSCALIWMGLSAQEPALPTDFRQHSLTQFNASLWNATYAYDWNLPNSLSVWSRWQWQTIDGDPSTLFANYTHSLGPKSTASIGFLQHNTGTFLNTGGNANFVYAFPINEDVKLLAGINVFAFQQTVADEQYGTNEGLDQATLESFEGFRVKFSPALRLMVNRFGVGLAFENAFGFNLSDSESATANNFKTITGTLSNDFPLAIFQDWGESFFRPIVYVKSIPYLDTQFGVNGLLSTPKFWVQGGYNSFYGVTGGLGATFAKSFSIGGLVEFGTDAELDAKDPTLELIASYNFGKTEKRVREPEPEDEEKMVTEDQMNEEARRQEEQERERKLALQKERDSIAQAQQLALQLKAQGEKDSIATLQSQKVELRPNEKYEEVENEEGLEPGFYLIANVYGTQKYFDNFMKTLRQKGLEPKSFYRKVNKYNYVYLERYNSMDEARKARDSKFYGKYPEKTWIFRVKRN</sequence>
<comment type="caution">
    <text evidence="3">The sequence shown here is derived from an EMBL/GenBank/DDBJ whole genome shotgun (WGS) entry which is preliminary data.</text>
</comment>
<evidence type="ECO:0000313" key="5">
    <source>
        <dbReference type="Proteomes" id="UP000266691"/>
    </source>
</evidence>
<dbReference type="EMBL" id="VNWK01000036">
    <property type="protein sequence ID" value="TXJ90888.1"/>
    <property type="molecule type" value="Genomic_DNA"/>
</dbReference>
<feature type="region of interest" description="Disordered" evidence="1">
    <location>
        <begin position="303"/>
        <end position="334"/>
    </location>
</feature>
<name>A0A3A1NC86_9FLAO</name>
<keyword evidence="2" id="KW-0732">Signal</keyword>
<keyword evidence="6" id="KW-1185">Reference proteome</keyword>
<gene>
    <name evidence="3" type="ORF">D2V05_18055</name>
    <name evidence="4" type="ORF">FQ017_17895</name>
</gene>
<evidence type="ECO:0000313" key="4">
    <source>
        <dbReference type="EMBL" id="TXJ90888.1"/>
    </source>
</evidence>
<dbReference type="Proteomes" id="UP000321621">
    <property type="component" value="Unassembled WGS sequence"/>
</dbReference>
<reference evidence="3 5" key="1">
    <citation type="submission" date="2018-08" db="EMBL/GenBank/DDBJ databases">
        <title>Proposal of Muricauda 72 sp.nov. and Muricauda NH166 sp.nov., isolated from seawater.</title>
        <authorList>
            <person name="Cheng H."/>
            <person name="Wu Y.-H."/>
            <person name="Guo L.-L."/>
            <person name="Xu X.-W."/>
        </authorList>
    </citation>
    <scope>NUCLEOTIDE SEQUENCE [LARGE SCALE GENOMIC DNA]</scope>
    <source>
        <strain evidence="3 5">72</strain>
    </source>
</reference>
<proteinExistence type="predicted"/>
<evidence type="ECO:0000256" key="2">
    <source>
        <dbReference type="SAM" id="SignalP"/>
    </source>
</evidence>
<accession>A0A3A1NC86</accession>
<dbReference type="NCBIfam" id="TIGR03519">
    <property type="entry name" value="T9SS_PorP_fam"/>
    <property type="match status" value="1"/>
</dbReference>
<dbReference type="Proteomes" id="UP000266691">
    <property type="component" value="Unassembled WGS sequence"/>
</dbReference>
<feature type="signal peptide" evidence="2">
    <location>
        <begin position="1"/>
        <end position="19"/>
    </location>
</feature>
<dbReference type="AlphaFoldDB" id="A0A3A1NC86"/>
<dbReference type="Pfam" id="PF11751">
    <property type="entry name" value="PorP_SprF"/>
    <property type="match status" value="1"/>
</dbReference>
<reference evidence="4 6" key="2">
    <citation type="submission" date="2019-07" db="EMBL/GenBank/DDBJ databases">
        <title>Draft genome of two Muricauda strains isolated from deep sea.</title>
        <authorList>
            <person name="Sun C."/>
        </authorList>
    </citation>
    <scope>NUCLEOTIDE SEQUENCE [LARGE SCALE GENOMIC DNA]</scope>
    <source>
        <strain evidence="4 6">72</strain>
    </source>
</reference>
<organism evidence="3 5">
    <name type="scientific">Flagellimonas pelagia</name>
    <dbReference type="NCBI Taxonomy" id="2306998"/>
    <lineage>
        <taxon>Bacteria</taxon>
        <taxon>Pseudomonadati</taxon>
        <taxon>Bacteroidota</taxon>
        <taxon>Flavobacteriia</taxon>
        <taxon>Flavobacteriales</taxon>
        <taxon>Flavobacteriaceae</taxon>
        <taxon>Flagellimonas</taxon>
    </lineage>
</organism>
<protein>
    <submittedName>
        <fullName evidence="3">Type IX secretion system membrane protein PorP/SprF</fullName>
    </submittedName>
</protein>
<dbReference type="EMBL" id="QXFI01000036">
    <property type="protein sequence ID" value="RIV42009.1"/>
    <property type="molecule type" value="Genomic_DNA"/>
</dbReference>
<dbReference type="OrthoDB" id="1393025at2"/>
<feature type="chain" id="PRO_5017197296" evidence="2">
    <location>
        <begin position="20"/>
        <end position="471"/>
    </location>
</feature>